<proteinExistence type="predicted"/>
<name>A0A0A8XXW9_ARUDO</name>
<reference evidence="1" key="2">
    <citation type="journal article" date="2015" name="Data Brief">
        <title>Shoot transcriptome of the giant reed, Arundo donax.</title>
        <authorList>
            <person name="Barrero R.A."/>
            <person name="Guerrero F.D."/>
            <person name="Moolhuijzen P."/>
            <person name="Goolsby J.A."/>
            <person name="Tidwell J."/>
            <person name="Bellgard S.E."/>
            <person name="Bellgard M.I."/>
        </authorList>
    </citation>
    <scope>NUCLEOTIDE SEQUENCE</scope>
    <source>
        <tissue evidence="1">Shoot tissue taken approximately 20 cm above the soil surface</tissue>
    </source>
</reference>
<dbReference type="AlphaFoldDB" id="A0A0A8XXW9"/>
<reference evidence="1" key="1">
    <citation type="submission" date="2014-09" db="EMBL/GenBank/DDBJ databases">
        <authorList>
            <person name="Magalhaes I.L.F."/>
            <person name="Oliveira U."/>
            <person name="Santos F.R."/>
            <person name="Vidigal T.H.D.A."/>
            <person name="Brescovit A.D."/>
            <person name="Santos A.J."/>
        </authorList>
    </citation>
    <scope>NUCLEOTIDE SEQUENCE</scope>
    <source>
        <tissue evidence="1">Shoot tissue taken approximately 20 cm above the soil surface</tissue>
    </source>
</reference>
<protein>
    <submittedName>
        <fullName evidence="1">Uncharacterized protein</fullName>
    </submittedName>
</protein>
<dbReference type="EMBL" id="GBRH01280385">
    <property type="protein sequence ID" value="JAD17510.1"/>
    <property type="molecule type" value="Transcribed_RNA"/>
</dbReference>
<organism evidence="1">
    <name type="scientific">Arundo donax</name>
    <name type="common">Giant reed</name>
    <name type="synonym">Donax arundinaceus</name>
    <dbReference type="NCBI Taxonomy" id="35708"/>
    <lineage>
        <taxon>Eukaryota</taxon>
        <taxon>Viridiplantae</taxon>
        <taxon>Streptophyta</taxon>
        <taxon>Embryophyta</taxon>
        <taxon>Tracheophyta</taxon>
        <taxon>Spermatophyta</taxon>
        <taxon>Magnoliopsida</taxon>
        <taxon>Liliopsida</taxon>
        <taxon>Poales</taxon>
        <taxon>Poaceae</taxon>
        <taxon>PACMAD clade</taxon>
        <taxon>Arundinoideae</taxon>
        <taxon>Arundineae</taxon>
        <taxon>Arundo</taxon>
    </lineage>
</organism>
<sequence>MTHVVLSLLVWLKVNREDSSRMGMVSVKVVEGRHGTEAPACSLILASQVGTVIFLSPSHASAMSVSSMPCFFSWFLLLYARSTCSNVPIYIISLIFVDDIAI</sequence>
<evidence type="ECO:0000313" key="1">
    <source>
        <dbReference type="EMBL" id="JAD17510.1"/>
    </source>
</evidence>
<accession>A0A0A8XXW9</accession>